<evidence type="ECO:0000313" key="2">
    <source>
        <dbReference type="EMBL" id="WTT23463.1"/>
    </source>
</evidence>
<proteinExistence type="predicted"/>
<keyword evidence="1" id="KW-0802">TPR repeat</keyword>
<dbReference type="PROSITE" id="PS50005">
    <property type="entry name" value="TPR"/>
    <property type="match status" value="2"/>
</dbReference>
<gene>
    <name evidence="2" type="ORF">OHA22_13220</name>
</gene>
<dbReference type="PANTHER" id="PTHR47691:SF3">
    <property type="entry name" value="HTH-TYPE TRANSCRIPTIONAL REGULATOR RV0890C-RELATED"/>
    <property type="match status" value="1"/>
</dbReference>
<organism evidence="2">
    <name type="scientific">Streptomyces sp. NBC_00093</name>
    <dbReference type="NCBI Taxonomy" id="2975649"/>
    <lineage>
        <taxon>Bacteria</taxon>
        <taxon>Bacillati</taxon>
        <taxon>Actinomycetota</taxon>
        <taxon>Actinomycetes</taxon>
        <taxon>Kitasatosporales</taxon>
        <taxon>Streptomycetaceae</taxon>
        <taxon>Streptomyces</taxon>
    </lineage>
</organism>
<dbReference type="PANTHER" id="PTHR47691">
    <property type="entry name" value="REGULATOR-RELATED"/>
    <property type="match status" value="1"/>
</dbReference>
<reference evidence="2" key="1">
    <citation type="submission" date="2022-10" db="EMBL/GenBank/DDBJ databases">
        <title>The complete genomes of actinobacterial strains from the NBC collection.</title>
        <authorList>
            <person name="Joergensen T.S."/>
            <person name="Alvarez Arevalo M."/>
            <person name="Sterndorff E.B."/>
            <person name="Faurdal D."/>
            <person name="Vuksanovic O."/>
            <person name="Mourched A.-S."/>
            <person name="Charusanti P."/>
            <person name="Shaw S."/>
            <person name="Blin K."/>
            <person name="Weber T."/>
        </authorList>
    </citation>
    <scope>NUCLEOTIDE SEQUENCE</scope>
    <source>
        <strain evidence="2">NBC_00093</strain>
    </source>
</reference>
<evidence type="ECO:0000256" key="1">
    <source>
        <dbReference type="PROSITE-ProRule" id="PRU00339"/>
    </source>
</evidence>
<dbReference type="Gene3D" id="1.25.40.10">
    <property type="entry name" value="Tetratricopeptide repeat domain"/>
    <property type="match status" value="1"/>
</dbReference>
<dbReference type="SUPFAM" id="SSF48452">
    <property type="entry name" value="TPR-like"/>
    <property type="match status" value="1"/>
</dbReference>
<dbReference type="Gene3D" id="3.40.50.300">
    <property type="entry name" value="P-loop containing nucleotide triphosphate hydrolases"/>
    <property type="match status" value="1"/>
</dbReference>
<protein>
    <submittedName>
        <fullName evidence="2">Tetratricopeptide repeat protein</fullName>
    </submittedName>
</protein>
<dbReference type="SMART" id="SM00028">
    <property type="entry name" value="TPR"/>
    <property type="match status" value="5"/>
</dbReference>
<dbReference type="AlphaFoldDB" id="A0AAU2AG45"/>
<sequence length="643" mass="69195">MGGIGKTALALEAAHRVVSKGLFPGGALFVDLRGYDDNPVTADQAVLALLDALGVRGSDLPPTAARQYDAYHALLAERQHRTLLILDNASDPAQFLPLLPASDHHRVLITSRDRPDGLRVRLIDLEALTPAESSALITGALHDADERDDRPTREPDALRELTDLCCHLPLALQIAAAMLRRRRHRGIASLVAEIKEAEDATTAFDRGNLGTDQYGRSLALRPVLETSYHRLPADQARMLRLLALAPAPEIGTEAVAALTDLGTDSALALLEELAATHLVTAVPGGDSSNPVLRWRLHDLVRAFGAGVVAGDAELAEEAEAARERVLGFYWQWAGAANEWLQWLEGDATPGLFRGRREALVWLDGERAGLVGAVQWAVEERYAGAAVRLASCLGEYLYWRRYFDDWVSVGVAACAGARSVGDREGEAVSLSNLGVALRNAGRAGEAIDAYTRALDLDQAVGDRRNEGMSWDNLGTALQEAGRGEEAVDAHTRALDLLQVVGDRHGEGRAWNNLGLALQNAGRGEEAINAHTRALDLFQAVGSRHGEGKAWNNLGIALYEADLMEEAIEAYDRDVEICREFEDWYGAGQTLSNLALARKAADHPSEARVAWLQAAEAYAQVGATEKAAEAQACAGEEAEGTTAQA</sequence>
<dbReference type="EMBL" id="CP108222">
    <property type="protein sequence ID" value="WTT23463.1"/>
    <property type="molecule type" value="Genomic_DNA"/>
</dbReference>
<feature type="repeat" description="TPR" evidence="1">
    <location>
        <begin position="426"/>
        <end position="459"/>
    </location>
</feature>
<dbReference type="InterPro" id="IPR027417">
    <property type="entry name" value="P-loop_NTPase"/>
</dbReference>
<feature type="repeat" description="TPR" evidence="1">
    <location>
        <begin position="546"/>
        <end position="579"/>
    </location>
</feature>
<dbReference type="GO" id="GO:0043531">
    <property type="term" value="F:ADP binding"/>
    <property type="evidence" value="ECO:0007669"/>
    <property type="project" value="InterPro"/>
</dbReference>
<dbReference type="InterPro" id="IPR011990">
    <property type="entry name" value="TPR-like_helical_dom_sf"/>
</dbReference>
<dbReference type="InterPro" id="IPR019734">
    <property type="entry name" value="TPR_rpt"/>
</dbReference>
<dbReference type="Pfam" id="PF13424">
    <property type="entry name" value="TPR_12"/>
    <property type="match status" value="2"/>
</dbReference>
<name>A0AAU2AG45_9ACTN</name>
<accession>A0AAU2AG45</accession>
<dbReference type="SUPFAM" id="SSF52540">
    <property type="entry name" value="P-loop containing nucleoside triphosphate hydrolases"/>
    <property type="match status" value="1"/>
</dbReference>